<gene>
    <name evidence="4" type="ORF">BDV98DRAFT_552511</name>
</gene>
<dbReference type="Gene3D" id="3.40.50.300">
    <property type="entry name" value="P-loop containing nucleotide triphosphate hydrolases"/>
    <property type="match status" value="1"/>
</dbReference>
<dbReference type="PROSITE" id="PS00600">
    <property type="entry name" value="AA_TRANSFER_CLASS_3"/>
    <property type="match status" value="1"/>
</dbReference>
<dbReference type="Pfam" id="PF13500">
    <property type="entry name" value="AAA_26"/>
    <property type="match status" value="1"/>
</dbReference>
<sequence length="799" mass="86828">MSLLFKHLRVHQIFGANTDVGKTVFATALSIASKNAGHQVFYLKPVSTGAPEDADDLKIRRFAQSGVNADCLFRFSEPVSPYLAVRMEGVSPNTLPTDKTFVNAISSHIKTCAGTTTKASHMYVETAGGVHSPTLLGTSQADCYRPLFLPTILVGDSKLGGISSTISAYESLVLRGYIIDSILLFKDPYYLNHEYLVPYFAERNVVVHAVDPPPSLTGNAAEDERTTAEYYASIASTHGSSVLSQAISSLDSAHAKRIEELESMPSRSLQSIWWPFVQHGAISGPSEITPIDSAHSDFFSIYKPGDASSSSVLSPQLDGSSSWWTQAVGHANPRLTLAAARAAGRYGHVMFPKNAHLPALKLAETLVAGPGRDWASRAFFSDNGSTGMEVAIKMALRDYGVRSGSWTQHRKKSLGIIGLKGSYHGDTMGAMDACEEGVYTCEWHNAKGFWFDPPTVGKKADKVTITQPSALGGDSVVFEHLQEAYDVSKRMDSELATRYREYIHTTLSKLAENKTHDLAALVLEPLVMGAGGMIFVDPLFQRILIDTVRLPTGLSPFPVRLPVIFDEVFVGLHRLGMESTSPLLGTTPDISCHAKILTGGLLPLAITLTSERVFQAFNSTDKADALLHGHSYTAHPIGCEVANETLAIIGELKESKNWKDAQGRWTPEKKWSFFDEVNGTTAPPPTVWSLWDPGFVGELSKMDSVEEVMALGTVFVVKLKATDAGYLSNLAESTFLPLREATTTNPGDLGSVAPGRAPYSVHFRTLGNVAYFMTSLNTEAEVIRDLEDRIWGVLTSSRT</sequence>
<dbReference type="CDD" id="cd03109">
    <property type="entry name" value="DTBS"/>
    <property type="match status" value="1"/>
</dbReference>
<protein>
    <submittedName>
        <fullName evidence="4">PLP-dependent transferase</fullName>
    </submittedName>
</protein>
<proteinExistence type="predicted"/>
<dbReference type="GO" id="GO:0004015">
    <property type="term" value="F:adenosylmethionine-8-amino-7-oxononanoate transaminase activity"/>
    <property type="evidence" value="ECO:0007669"/>
    <property type="project" value="TreeGrafter"/>
</dbReference>
<evidence type="ECO:0000256" key="1">
    <source>
        <dbReference type="ARBA" id="ARBA00004173"/>
    </source>
</evidence>
<dbReference type="SUPFAM" id="SSF52540">
    <property type="entry name" value="P-loop containing nucleoside triphosphate hydrolases"/>
    <property type="match status" value="1"/>
</dbReference>
<dbReference type="InterPro" id="IPR005814">
    <property type="entry name" value="Aminotrans_3"/>
</dbReference>
<dbReference type="EMBL" id="ML178838">
    <property type="protein sequence ID" value="TFK98672.1"/>
    <property type="molecule type" value="Genomic_DNA"/>
</dbReference>
<dbReference type="InterPro" id="IPR049704">
    <property type="entry name" value="Aminotrans_3_PPA_site"/>
</dbReference>
<evidence type="ECO:0000313" key="4">
    <source>
        <dbReference type="EMBL" id="TFK98672.1"/>
    </source>
</evidence>
<dbReference type="OrthoDB" id="425114at2759"/>
<dbReference type="GO" id="GO:0004141">
    <property type="term" value="F:dethiobiotin synthase activity"/>
    <property type="evidence" value="ECO:0007669"/>
    <property type="project" value="TreeGrafter"/>
</dbReference>
<organism evidence="4 5">
    <name type="scientific">Pterulicium gracile</name>
    <dbReference type="NCBI Taxonomy" id="1884261"/>
    <lineage>
        <taxon>Eukaryota</taxon>
        <taxon>Fungi</taxon>
        <taxon>Dikarya</taxon>
        <taxon>Basidiomycota</taxon>
        <taxon>Agaricomycotina</taxon>
        <taxon>Agaricomycetes</taxon>
        <taxon>Agaricomycetidae</taxon>
        <taxon>Agaricales</taxon>
        <taxon>Pleurotineae</taxon>
        <taxon>Pterulaceae</taxon>
        <taxon>Pterulicium</taxon>
    </lineage>
</organism>
<keyword evidence="2" id="KW-0032">Aminotransferase</keyword>
<comment type="subcellular location">
    <subcellularLocation>
        <location evidence="1">Mitochondrion</location>
    </subcellularLocation>
</comment>
<dbReference type="GO" id="GO:0030170">
    <property type="term" value="F:pyridoxal phosphate binding"/>
    <property type="evidence" value="ECO:0007669"/>
    <property type="project" value="InterPro"/>
</dbReference>
<keyword evidence="3 4" id="KW-0808">Transferase</keyword>
<dbReference type="InterPro" id="IPR015421">
    <property type="entry name" value="PyrdxlP-dep_Trfase_major"/>
</dbReference>
<dbReference type="FunFam" id="3.90.1150.10:FF:000080">
    <property type="entry name" value="Bifunctional dethiobiotin synthetase/adenosylmethionine-8-amino-7-oxononanoate aminotransferase"/>
    <property type="match status" value="1"/>
</dbReference>
<dbReference type="AlphaFoldDB" id="A0A5C3Q9J4"/>
<evidence type="ECO:0000256" key="3">
    <source>
        <dbReference type="ARBA" id="ARBA00022679"/>
    </source>
</evidence>
<dbReference type="InterPro" id="IPR027417">
    <property type="entry name" value="P-loop_NTPase"/>
</dbReference>
<evidence type="ECO:0000313" key="5">
    <source>
        <dbReference type="Proteomes" id="UP000305067"/>
    </source>
</evidence>
<dbReference type="GO" id="GO:0005739">
    <property type="term" value="C:mitochondrion"/>
    <property type="evidence" value="ECO:0007669"/>
    <property type="project" value="UniProtKB-SubCell"/>
</dbReference>
<dbReference type="SUPFAM" id="SSF53383">
    <property type="entry name" value="PLP-dependent transferases"/>
    <property type="match status" value="1"/>
</dbReference>
<dbReference type="InterPro" id="IPR015424">
    <property type="entry name" value="PyrdxlP-dep_Trfase"/>
</dbReference>
<dbReference type="STRING" id="1884261.A0A5C3Q9J4"/>
<evidence type="ECO:0000256" key="2">
    <source>
        <dbReference type="ARBA" id="ARBA00022576"/>
    </source>
</evidence>
<dbReference type="PANTHER" id="PTHR42684">
    <property type="entry name" value="ADENOSYLMETHIONINE-8-AMINO-7-OXONONANOATE AMINOTRANSFERASE"/>
    <property type="match status" value="1"/>
</dbReference>
<reference evidence="4 5" key="1">
    <citation type="journal article" date="2019" name="Nat. Ecol. Evol.">
        <title>Megaphylogeny resolves global patterns of mushroom evolution.</title>
        <authorList>
            <person name="Varga T."/>
            <person name="Krizsan K."/>
            <person name="Foldi C."/>
            <person name="Dima B."/>
            <person name="Sanchez-Garcia M."/>
            <person name="Sanchez-Ramirez S."/>
            <person name="Szollosi G.J."/>
            <person name="Szarkandi J.G."/>
            <person name="Papp V."/>
            <person name="Albert L."/>
            <person name="Andreopoulos W."/>
            <person name="Angelini C."/>
            <person name="Antonin V."/>
            <person name="Barry K.W."/>
            <person name="Bougher N.L."/>
            <person name="Buchanan P."/>
            <person name="Buyck B."/>
            <person name="Bense V."/>
            <person name="Catcheside P."/>
            <person name="Chovatia M."/>
            <person name="Cooper J."/>
            <person name="Damon W."/>
            <person name="Desjardin D."/>
            <person name="Finy P."/>
            <person name="Geml J."/>
            <person name="Haridas S."/>
            <person name="Hughes K."/>
            <person name="Justo A."/>
            <person name="Karasinski D."/>
            <person name="Kautmanova I."/>
            <person name="Kiss B."/>
            <person name="Kocsube S."/>
            <person name="Kotiranta H."/>
            <person name="LaButti K.M."/>
            <person name="Lechner B.E."/>
            <person name="Liimatainen K."/>
            <person name="Lipzen A."/>
            <person name="Lukacs Z."/>
            <person name="Mihaltcheva S."/>
            <person name="Morgado L.N."/>
            <person name="Niskanen T."/>
            <person name="Noordeloos M.E."/>
            <person name="Ohm R.A."/>
            <person name="Ortiz-Santana B."/>
            <person name="Ovrebo C."/>
            <person name="Racz N."/>
            <person name="Riley R."/>
            <person name="Savchenko A."/>
            <person name="Shiryaev A."/>
            <person name="Soop K."/>
            <person name="Spirin V."/>
            <person name="Szebenyi C."/>
            <person name="Tomsovsky M."/>
            <person name="Tulloss R.E."/>
            <person name="Uehling J."/>
            <person name="Grigoriev I.V."/>
            <person name="Vagvolgyi C."/>
            <person name="Papp T."/>
            <person name="Martin F.M."/>
            <person name="Miettinen O."/>
            <person name="Hibbett D.S."/>
            <person name="Nagy L.G."/>
        </authorList>
    </citation>
    <scope>NUCLEOTIDE SEQUENCE [LARGE SCALE GENOMIC DNA]</scope>
    <source>
        <strain evidence="4 5">CBS 309.79</strain>
    </source>
</reference>
<keyword evidence="5" id="KW-1185">Reference proteome</keyword>
<name>A0A5C3Q9J4_9AGAR</name>
<dbReference type="Gene3D" id="3.40.640.10">
    <property type="entry name" value="Type I PLP-dependent aspartate aminotransferase-like (Major domain)"/>
    <property type="match status" value="1"/>
</dbReference>
<dbReference type="PANTHER" id="PTHR42684:SF3">
    <property type="entry name" value="ADENOSYLMETHIONINE-8-AMINO-7-OXONONANOATE AMINOTRANSFERASE"/>
    <property type="match status" value="1"/>
</dbReference>
<dbReference type="Pfam" id="PF00202">
    <property type="entry name" value="Aminotran_3"/>
    <property type="match status" value="1"/>
</dbReference>
<accession>A0A5C3Q9J4</accession>
<dbReference type="Proteomes" id="UP000305067">
    <property type="component" value="Unassembled WGS sequence"/>
</dbReference>
<dbReference type="GO" id="GO:0009102">
    <property type="term" value="P:biotin biosynthetic process"/>
    <property type="evidence" value="ECO:0007669"/>
    <property type="project" value="TreeGrafter"/>
</dbReference>